<dbReference type="Proteomes" id="UP000886860">
    <property type="component" value="Unassembled WGS sequence"/>
</dbReference>
<accession>A0A9D1GGE9</accession>
<gene>
    <name evidence="1" type="ORF">IAB60_00190</name>
</gene>
<sequence>MKDNTWVTYEDSDAAARKRVEAGQILVTMSLHRLEERTYNLVIEAGIESVSITLHSNSLESAFSEADQFARDYFLDRARLLEEIAERI</sequence>
<protein>
    <submittedName>
        <fullName evidence="1">Uncharacterized protein</fullName>
    </submittedName>
</protein>
<reference evidence="1" key="2">
    <citation type="journal article" date="2021" name="PeerJ">
        <title>Extensive microbial diversity within the chicken gut microbiome revealed by metagenomics and culture.</title>
        <authorList>
            <person name="Gilroy R."/>
            <person name="Ravi A."/>
            <person name="Getino M."/>
            <person name="Pursley I."/>
            <person name="Horton D.L."/>
            <person name="Alikhan N.F."/>
            <person name="Baker D."/>
            <person name="Gharbi K."/>
            <person name="Hall N."/>
            <person name="Watson M."/>
            <person name="Adriaenssens E.M."/>
            <person name="Foster-Nyarko E."/>
            <person name="Jarju S."/>
            <person name="Secka A."/>
            <person name="Antonio M."/>
            <person name="Oren A."/>
            <person name="Chaudhuri R.R."/>
            <person name="La Ragione R."/>
            <person name="Hildebrand F."/>
            <person name="Pallen M.J."/>
        </authorList>
    </citation>
    <scope>NUCLEOTIDE SEQUENCE</scope>
    <source>
        <strain evidence="1">CHK123-3438</strain>
    </source>
</reference>
<proteinExistence type="predicted"/>
<dbReference type="AlphaFoldDB" id="A0A9D1GGE9"/>
<comment type="caution">
    <text evidence="1">The sequence shown here is derived from an EMBL/GenBank/DDBJ whole genome shotgun (WGS) entry which is preliminary data.</text>
</comment>
<evidence type="ECO:0000313" key="1">
    <source>
        <dbReference type="EMBL" id="HIT40515.1"/>
    </source>
</evidence>
<organism evidence="1 2">
    <name type="scientific">Candidatus Caccovicinus merdipullorum</name>
    <dbReference type="NCBI Taxonomy" id="2840724"/>
    <lineage>
        <taxon>Bacteria</taxon>
        <taxon>Bacillati</taxon>
        <taxon>Bacillota</taxon>
        <taxon>Clostridia</taxon>
        <taxon>Eubacteriales</taxon>
        <taxon>Candidatus Caccovicinus</taxon>
    </lineage>
</organism>
<dbReference type="EMBL" id="DVKS01000004">
    <property type="protein sequence ID" value="HIT40515.1"/>
    <property type="molecule type" value="Genomic_DNA"/>
</dbReference>
<reference evidence="1" key="1">
    <citation type="submission" date="2020-10" db="EMBL/GenBank/DDBJ databases">
        <authorList>
            <person name="Gilroy R."/>
        </authorList>
    </citation>
    <scope>NUCLEOTIDE SEQUENCE</scope>
    <source>
        <strain evidence="1">CHK123-3438</strain>
    </source>
</reference>
<evidence type="ECO:0000313" key="2">
    <source>
        <dbReference type="Proteomes" id="UP000886860"/>
    </source>
</evidence>
<name>A0A9D1GGE9_9FIRM</name>